<dbReference type="AlphaFoldDB" id="A0A7C2B5Z9"/>
<dbReference type="PRINTS" id="PR00976">
    <property type="entry name" value="RIBOSOMALS21"/>
</dbReference>
<gene>
    <name evidence="5 8" type="primary">rpsU</name>
    <name evidence="8" type="ORF">ENP47_05415</name>
</gene>
<dbReference type="Pfam" id="PF01165">
    <property type="entry name" value="Ribosomal_S21"/>
    <property type="match status" value="1"/>
</dbReference>
<comment type="caution">
    <text evidence="8">The sequence shown here is derived from an EMBL/GenBank/DDBJ whole genome shotgun (WGS) entry which is preliminary data.</text>
</comment>
<dbReference type="Gene3D" id="1.20.5.1150">
    <property type="entry name" value="Ribosomal protein S8"/>
    <property type="match status" value="1"/>
</dbReference>
<reference evidence="8" key="1">
    <citation type="journal article" date="2020" name="mSystems">
        <title>Genome- and Community-Level Interaction Insights into Carbon Utilization and Element Cycling Functions of Hydrothermarchaeota in Hydrothermal Sediment.</title>
        <authorList>
            <person name="Zhou Z."/>
            <person name="Liu Y."/>
            <person name="Xu W."/>
            <person name="Pan J."/>
            <person name="Luo Z.H."/>
            <person name="Li M."/>
        </authorList>
    </citation>
    <scope>NUCLEOTIDE SEQUENCE [LARGE SCALE GENOMIC DNA]</scope>
    <source>
        <strain evidence="8">SpSt-222</strain>
    </source>
</reference>
<dbReference type="GO" id="GO:0003735">
    <property type="term" value="F:structural constituent of ribosome"/>
    <property type="evidence" value="ECO:0007669"/>
    <property type="project" value="InterPro"/>
</dbReference>
<organism evidence="8">
    <name type="scientific">Thermomicrobium roseum</name>
    <dbReference type="NCBI Taxonomy" id="500"/>
    <lineage>
        <taxon>Bacteria</taxon>
        <taxon>Pseudomonadati</taxon>
        <taxon>Thermomicrobiota</taxon>
        <taxon>Thermomicrobia</taxon>
        <taxon>Thermomicrobiales</taxon>
        <taxon>Thermomicrobiaceae</taxon>
        <taxon>Thermomicrobium</taxon>
    </lineage>
</organism>
<evidence type="ECO:0000256" key="6">
    <source>
        <dbReference type="RuleBase" id="RU000667"/>
    </source>
</evidence>
<dbReference type="GO" id="GO:1990904">
    <property type="term" value="C:ribonucleoprotein complex"/>
    <property type="evidence" value="ECO:0007669"/>
    <property type="project" value="UniProtKB-KW"/>
</dbReference>
<dbReference type="InterPro" id="IPR001911">
    <property type="entry name" value="Ribosomal_bS21"/>
</dbReference>
<dbReference type="OMA" id="MHFVSES"/>
<keyword evidence="2 5" id="KW-0689">Ribosomal protein</keyword>
<dbReference type="GO" id="GO:0005840">
    <property type="term" value="C:ribosome"/>
    <property type="evidence" value="ECO:0007669"/>
    <property type="project" value="UniProtKB-KW"/>
</dbReference>
<sequence length="74" mass="8814">MAKSVHVELRENESFDALLKRFTKELQKAGVLRDYRAKRHYVSKSEQRRAKIRKAEHRRRRKLAKLAKKGQLGL</sequence>
<feature type="region of interest" description="Disordered" evidence="7">
    <location>
        <begin position="43"/>
        <end position="74"/>
    </location>
</feature>
<evidence type="ECO:0000313" key="8">
    <source>
        <dbReference type="EMBL" id="HEF65019.1"/>
    </source>
</evidence>
<evidence type="ECO:0000256" key="2">
    <source>
        <dbReference type="ARBA" id="ARBA00022980"/>
    </source>
</evidence>
<name>A0A7C2B5Z9_THERO</name>
<proteinExistence type="inferred from homology"/>
<dbReference type="InterPro" id="IPR038380">
    <property type="entry name" value="Ribosomal_bS21_sf"/>
</dbReference>
<evidence type="ECO:0000256" key="1">
    <source>
        <dbReference type="ARBA" id="ARBA00006640"/>
    </source>
</evidence>
<evidence type="ECO:0000256" key="4">
    <source>
        <dbReference type="ARBA" id="ARBA00035135"/>
    </source>
</evidence>
<evidence type="ECO:0000256" key="3">
    <source>
        <dbReference type="ARBA" id="ARBA00023274"/>
    </source>
</evidence>
<protein>
    <recommendedName>
        <fullName evidence="4 5">Small ribosomal subunit protein bS21</fullName>
    </recommendedName>
</protein>
<evidence type="ECO:0000256" key="5">
    <source>
        <dbReference type="HAMAP-Rule" id="MF_00358"/>
    </source>
</evidence>
<feature type="compositionally biased region" description="Basic residues" evidence="7">
    <location>
        <begin position="50"/>
        <end position="68"/>
    </location>
</feature>
<dbReference type="NCBIfam" id="TIGR00030">
    <property type="entry name" value="S21p"/>
    <property type="match status" value="1"/>
</dbReference>
<comment type="similarity">
    <text evidence="1 5 6">Belongs to the bacterial ribosomal protein bS21 family.</text>
</comment>
<keyword evidence="3 5" id="KW-0687">Ribonucleoprotein</keyword>
<evidence type="ECO:0000256" key="7">
    <source>
        <dbReference type="SAM" id="MobiDB-lite"/>
    </source>
</evidence>
<dbReference type="GO" id="GO:0006412">
    <property type="term" value="P:translation"/>
    <property type="evidence" value="ECO:0007669"/>
    <property type="project" value="UniProtKB-UniRule"/>
</dbReference>
<accession>A0A7C2B5Z9</accession>
<dbReference type="HAMAP" id="MF_00358">
    <property type="entry name" value="Ribosomal_bS21"/>
    <property type="match status" value="1"/>
</dbReference>
<dbReference type="EMBL" id="DSJL01000010">
    <property type="protein sequence ID" value="HEF65019.1"/>
    <property type="molecule type" value="Genomic_DNA"/>
</dbReference>